<keyword evidence="7" id="KW-0328">Glycosyltransferase</keyword>
<evidence type="ECO:0000313" key="15">
    <source>
        <dbReference type="Proteomes" id="UP000321085"/>
    </source>
</evidence>
<keyword evidence="10 12" id="KW-1133">Transmembrane helix</keyword>
<evidence type="ECO:0000259" key="13">
    <source>
        <dbReference type="Pfam" id="PF13632"/>
    </source>
</evidence>
<dbReference type="Pfam" id="PF13632">
    <property type="entry name" value="Glyco_trans_2_3"/>
    <property type="match status" value="1"/>
</dbReference>
<keyword evidence="11 12" id="KW-0472">Membrane</keyword>
<gene>
    <name evidence="14" type="primary">mdoH</name>
    <name evidence="14" type="ORF">MAE02_26740</name>
</gene>
<comment type="subcellular location">
    <subcellularLocation>
        <location evidence="1">Cell inner membrane</location>
        <topology evidence="1">Multi-pass membrane protein</topology>
    </subcellularLocation>
</comment>
<evidence type="ECO:0000256" key="4">
    <source>
        <dbReference type="ARBA" id="ARBA00020585"/>
    </source>
</evidence>
<keyword evidence="6" id="KW-0997">Cell inner membrane</keyword>
<proteinExistence type="inferred from homology"/>
<keyword evidence="8 14" id="KW-0808">Transferase</keyword>
<dbReference type="GO" id="GO:0016758">
    <property type="term" value="F:hexosyltransferase activity"/>
    <property type="evidence" value="ECO:0007669"/>
    <property type="project" value="TreeGrafter"/>
</dbReference>
<keyword evidence="9 12" id="KW-0812">Transmembrane</keyword>
<sequence length="577" mass="64174">MVTVLNVATYLGLLTWIGAILASSGWSGLDALLLAGFAIGLPWTVLGFWNAAIGYWLLRNTSNGLARVAPFAKAAEGRSAPLHIKTAILLTLRNENPSRAFQRLSVMCQSIEATGQGKAFSYFILSDTSDPVIGIEEEALAEAFAVEASSRRTVYRRRTDNSGYKAGNIRDFGRRWGKTVELMLVLDADSLMTGETIVRMVRIMQTYPRLGILQSLIIGMPSKSAFARIFQFGMRQGMRPYTMGYAWWTADCGAYWGHNALIRTKPFFDECDLPVLPSDKLLGGPILSHDQVEATFMRRAGYEVRIWPEEAGSWEENPPTILDFIRRDMRWCQGNLQYIHLLLEKGLLPTSRFQLIWAILMFLSIPAWTVIIALLPFIAHEIKSSAQAFPVTLAMALYVVFMTMHLAPKLAGFFNILVNRDRRARYGGALRFLCGTAIELVFSFLLGAVTTLCTTIFMAGLLFRRTITWSGQARDAHSLEWGTAVRRLWPQTVFGLALTGTIGAISPTTLLFSLPLTIGYAVAIPFAVWTSRPALGEWMARRGICTLPEEHETVEEIERTKGPATGPVAVVKEIQDT</sequence>
<evidence type="ECO:0000256" key="6">
    <source>
        <dbReference type="ARBA" id="ARBA00022519"/>
    </source>
</evidence>
<dbReference type="EMBL" id="BJYU01000033">
    <property type="protein sequence ID" value="GEO14978.1"/>
    <property type="molecule type" value="Genomic_DNA"/>
</dbReference>
<evidence type="ECO:0000256" key="8">
    <source>
        <dbReference type="ARBA" id="ARBA00022679"/>
    </source>
</evidence>
<evidence type="ECO:0000256" key="5">
    <source>
        <dbReference type="ARBA" id="ARBA00022475"/>
    </source>
</evidence>
<feature type="domain" description="Glycosyltransferase 2-like" evidence="13">
    <location>
        <begin position="184"/>
        <end position="391"/>
    </location>
</feature>
<comment type="caution">
    <text evidence="14">The sequence shown here is derived from an EMBL/GenBank/DDBJ whole genome shotgun (WGS) entry which is preliminary data.</text>
</comment>
<dbReference type="InterPro" id="IPR050321">
    <property type="entry name" value="Glycosyltr_2/OpgH_subfam"/>
</dbReference>
<evidence type="ECO:0000256" key="10">
    <source>
        <dbReference type="ARBA" id="ARBA00022989"/>
    </source>
</evidence>
<evidence type="ECO:0000313" key="14">
    <source>
        <dbReference type="EMBL" id="GEO14978.1"/>
    </source>
</evidence>
<keyword evidence="15" id="KW-1185">Reference proteome</keyword>
<dbReference type="AlphaFoldDB" id="A0A512BSK6"/>
<dbReference type="PANTHER" id="PTHR43867:SF5">
    <property type="entry name" value="GLUCANS BIOSYNTHESIS GLUCOSYLTRANSFERASE H"/>
    <property type="match status" value="1"/>
</dbReference>
<feature type="transmembrane region" description="Helical" evidence="12">
    <location>
        <begin position="32"/>
        <end position="58"/>
    </location>
</feature>
<dbReference type="InterPro" id="IPR029044">
    <property type="entry name" value="Nucleotide-diphossugar_trans"/>
</dbReference>
<evidence type="ECO:0000256" key="9">
    <source>
        <dbReference type="ARBA" id="ARBA00022692"/>
    </source>
</evidence>
<dbReference type="InterPro" id="IPR001173">
    <property type="entry name" value="Glyco_trans_2-like"/>
</dbReference>
<evidence type="ECO:0000256" key="11">
    <source>
        <dbReference type="ARBA" id="ARBA00023136"/>
    </source>
</evidence>
<evidence type="ECO:0000256" key="2">
    <source>
        <dbReference type="ARBA" id="ARBA00005001"/>
    </source>
</evidence>
<feature type="transmembrane region" description="Helical" evidence="12">
    <location>
        <begin position="430"/>
        <end position="463"/>
    </location>
</feature>
<keyword evidence="5" id="KW-1003">Cell membrane</keyword>
<dbReference type="SUPFAM" id="SSF53448">
    <property type="entry name" value="Nucleotide-diphospho-sugar transferases"/>
    <property type="match status" value="1"/>
</dbReference>
<comment type="similarity">
    <text evidence="3">Belongs to the glycosyltransferase 2 family. OpgH subfamily.</text>
</comment>
<reference evidence="14 15" key="1">
    <citation type="submission" date="2019-07" db="EMBL/GenBank/DDBJ databases">
        <title>Whole genome shotgun sequence of Microvirga aerophila NBRC 106136.</title>
        <authorList>
            <person name="Hosoyama A."/>
            <person name="Uohara A."/>
            <person name="Ohji S."/>
            <person name="Ichikawa N."/>
        </authorList>
    </citation>
    <scope>NUCLEOTIDE SEQUENCE [LARGE SCALE GENOMIC DNA]</scope>
    <source>
        <strain evidence="14 15">NBRC 106136</strain>
    </source>
</reference>
<dbReference type="Gene3D" id="3.90.550.10">
    <property type="entry name" value="Spore Coat Polysaccharide Biosynthesis Protein SpsA, Chain A"/>
    <property type="match status" value="1"/>
</dbReference>
<feature type="transmembrane region" description="Helical" evidence="12">
    <location>
        <begin position="391"/>
        <end position="418"/>
    </location>
</feature>
<feature type="transmembrane region" description="Helical" evidence="12">
    <location>
        <begin position="355"/>
        <end position="379"/>
    </location>
</feature>
<dbReference type="PANTHER" id="PTHR43867">
    <property type="entry name" value="CELLULOSE SYNTHASE CATALYTIC SUBUNIT A [UDP-FORMING]"/>
    <property type="match status" value="1"/>
</dbReference>
<evidence type="ECO:0000256" key="3">
    <source>
        <dbReference type="ARBA" id="ARBA00009337"/>
    </source>
</evidence>
<dbReference type="NCBIfam" id="NF003958">
    <property type="entry name" value="PRK05454.2-1"/>
    <property type="match status" value="1"/>
</dbReference>
<feature type="transmembrane region" description="Helical" evidence="12">
    <location>
        <begin position="7"/>
        <end position="26"/>
    </location>
</feature>
<dbReference type="Proteomes" id="UP000321085">
    <property type="component" value="Unassembled WGS sequence"/>
</dbReference>
<evidence type="ECO:0000256" key="12">
    <source>
        <dbReference type="SAM" id="Phobius"/>
    </source>
</evidence>
<feature type="transmembrane region" description="Helical" evidence="12">
    <location>
        <begin position="510"/>
        <end position="529"/>
    </location>
</feature>
<dbReference type="GO" id="GO:0005886">
    <property type="term" value="C:plasma membrane"/>
    <property type="evidence" value="ECO:0007669"/>
    <property type="project" value="UniProtKB-SubCell"/>
</dbReference>
<evidence type="ECO:0000256" key="1">
    <source>
        <dbReference type="ARBA" id="ARBA00004429"/>
    </source>
</evidence>
<dbReference type="NCBIfam" id="NF003962">
    <property type="entry name" value="PRK05454.2-5"/>
    <property type="match status" value="1"/>
</dbReference>
<protein>
    <recommendedName>
        <fullName evidence="4">Glucans biosynthesis glucosyltransferase H</fullName>
    </recommendedName>
</protein>
<comment type="pathway">
    <text evidence="2">Glycan metabolism; osmoregulated periplasmic glucan (OPG) biosynthesis.</text>
</comment>
<name>A0A512BSK6_9HYPH</name>
<organism evidence="14 15">
    <name type="scientific">Microvirga aerophila</name>
    <dbReference type="NCBI Taxonomy" id="670291"/>
    <lineage>
        <taxon>Bacteria</taxon>
        <taxon>Pseudomonadati</taxon>
        <taxon>Pseudomonadota</taxon>
        <taxon>Alphaproteobacteria</taxon>
        <taxon>Hyphomicrobiales</taxon>
        <taxon>Methylobacteriaceae</taxon>
        <taxon>Microvirga</taxon>
    </lineage>
</organism>
<evidence type="ECO:0000256" key="7">
    <source>
        <dbReference type="ARBA" id="ARBA00022676"/>
    </source>
</evidence>
<accession>A0A512BSK6</accession>